<evidence type="ECO:0000313" key="11">
    <source>
        <dbReference type="EMBL" id="KAJ6998734.1"/>
    </source>
</evidence>
<evidence type="ECO:0000313" key="12">
    <source>
        <dbReference type="Proteomes" id="UP001164929"/>
    </source>
</evidence>
<dbReference type="Gene3D" id="3.80.10.10">
    <property type="entry name" value="Ribonuclease Inhibitor"/>
    <property type="match status" value="3"/>
</dbReference>
<dbReference type="Pfam" id="PF13855">
    <property type="entry name" value="LRR_8"/>
    <property type="match status" value="1"/>
</dbReference>
<name>A0AAD6W5E3_9ROSI</name>
<dbReference type="SMART" id="SM00369">
    <property type="entry name" value="LRR_TYP"/>
    <property type="match status" value="5"/>
</dbReference>
<dbReference type="Pfam" id="PF00560">
    <property type="entry name" value="LRR_1"/>
    <property type="match status" value="1"/>
</dbReference>
<dbReference type="AlphaFoldDB" id="A0AAD6W5E3"/>
<evidence type="ECO:0000256" key="3">
    <source>
        <dbReference type="ARBA" id="ARBA00022512"/>
    </source>
</evidence>
<sequence>MGALGPVSPWTPGDDVLLRDSIEAGASLESLAKGAVQFSRKFTVREIQDRWYSLLYDPVVSAEAAFHMTEFEHSTPTLPSKYSRAGNSKENKYFSGKRKTESVRSCYYALRKRICSEPFNSMDLSFLVGPNNSNYVGNEYEQLSGQCTLGDPVTNHFVHQESNLDIMHHAFPEIMDSDPAHAFDTQFQNTFQEDYPMEQDNIHEHIPCILGENLSNTESSTVVREFSQQLPVNDDLVHGCSNFDGKEVLQSPVPDRGSSFHNLEYPSPLHEMPMWRMDEVISVPYIPNNLGLCDKDLHPRDTFSLLDDGDIKNRCLTEYDDLHEDSKLKMEMLTDVPQNSSHSTEDFLAELTNYLSNDEEGSGVDVDGKDFSTDPYIACLNTILLSSPNSENENHMPSVTEPESSISADCLKNHSGVCPGNLWENRGSHYSVDVVCNSEMQFVSSTSVLDPHPEMKDGVLCCVLNTEDTEIPCNGDILFPTEWHTSSAASLASRSFQDAGKPNTLFVKELPSKKKSGGVPVGVHRDLDNPRQPRPSSQMTRLQVMPERGLLHPAGDHVLKFELPSSEATNRGGAGFASDGSTQFNSADNEMETLVPAKVKEETTETPLVKHTSHDSADSLTEKLDFVSDCFTYPQTNVSAVKQADDAPAGVQNHQASHMKVGSSDIAASVLAENHSISDPAEPPIQSDDDVPCFSDIEAMILDMDLDPQDQDLYCSEEVSRYQHEDMKRAIIRLEQGAHSYMHRSIASHGAFAVIYGRHSKHYIKKPEVLLGRATEDVTVDIDLGREGRANKISRRQDLLGFFQTSCQHLLTQQTVHAQSEDLTWDPATFLVVKSNDSRTHPGDVRVLKDLKHGLHPESIAPGSCLSSWDFSVDPCDHIFSDRFTCGFRCDWFASGFFRVTEITLDPVGYSGLLSSTTWNLPYLQILDVSDNSFYGSIPDSLSNLTRLRRLSLSMNLLSGKMPVSLVSLAHLEELYLDSNSLHGSIPSSFNSLVSLKRLEIQENNLSGEFPDLGALKDLNYLDASDNQISGEVPSTLPVSLVELSMRNNNLRGKLPVNVSDLEFLQVLDLSHNKLSGPILSVLFDHPSLQQLTLSHNNFTFLQVPGTVGLTSKLIALDTSYNDLRGILPGFLCSMPKLSSLSLENNKFTGMIPSQYALKVAVPRSNSSSLERLLLGGNYLFGPIPSALMGLKPGSANVSLVDNCLYRCPDTFFFCQGGNQKSLVDCKKRFETVIPLD</sequence>
<evidence type="ECO:0000256" key="4">
    <source>
        <dbReference type="ARBA" id="ARBA00022614"/>
    </source>
</evidence>
<proteinExistence type="inferred from homology"/>
<feature type="domain" description="Microspherule protein N-terminal" evidence="10">
    <location>
        <begin position="10"/>
        <end position="73"/>
    </location>
</feature>
<reference evidence="11" key="1">
    <citation type="journal article" date="2023" name="Mol. Ecol. Resour.">
        <title>Chromosome-level genome assembly of a triploid poplar Populus alba 'Berolinensis'.</title>
        <authorList>
            <person name="Chen S."/>
            <person name="Yu Y."/>
            <person name="Wang X."/>
            <person name="Wang S."/>
            <person name="Zhang T."/>
            <person name="Zhou Y."/>
            <person name="He R."/>
            <person name="Meng N."/>
            <person name="Wang Y."/>
            <person name="Liu W."/>
            <person name="Liu Z."/>
            <person name="Liu J."/>
            <person name="Guo Q."/>
            <person name="Huang H."/>
            <person name="Sederoff R.R."/>
            <person name="Wang G."/>
            <person name="Qu G."/>
            <person name="Chen S."/>
        </authorList>
    </citation>
    <scope>NUCLEOTIDE SEQUENCE</scope>
    <source>
        <strain evidence="11">SC-2020</strain>
    </source>
</reference>
<dbReference type="FunFam" id="3.80.10.10:FF:000400">
    <property type="entry name" value="Nuclear pore complex protein NUP107"/>
    <property type="match status" value="1"/>
</dbReference>
<dbReference type="PANTHER" id="PTHR48009">
    <property type="entry name" value="LEUCINE-RICH REPEAT (LRR) FAMILY PROTEIN"/>
    <property type="match status" value="1"/>
</dbReference>
<accession>A0AAD6W5E3</accession>
<gene>
    <name evidence="11" type="ORF">NC653_014789</name>
</gene>
<evidence type="ECO:0000256" key="6">
    <source>
        <dbReference type="ARBA" id="ARBA00022737"/>
    </source>
</evidence>
<organism evidence="11 12">
    <name type="scientific">Populus alba x Populus x berolinensis</name>
    <dbReference type="NCBI Taxonomy" id="444605"/>
    <lineage>
        <taxon>Eukaryota</taxon>
        <taxon>Viridiplantae</taxon>
        <taxon>Streptophyta</taxon>
        <taxon>Embryophyta</taxon>
        <taxon>Tracheophyta</taxon>
        <taxon>Spermatophyta</taxon>
        <taxon>Magnoliopsida</taxon>
        <taxon>eudicotyledons</taxon>
        <taxon>Gunneridae</taxon>
        <taxon>Pentapetalae</taxon>
        <taxon>rosids</taxon>
        <taxon>fabids</taxon>
        <taxon>Malpighiales</taxon>
        <taxon>Salicaceae</taxon>
        <taxon>Saliceae</taxon>
        <taxon>Populus</taxon>
    </lineage>
</organism>
<dbReference type="EMBL" id="JAQIZT010000005">
    <property type="protein sequence ID" value="KAJ6998734.1"/>
    <property type="molecule type" value="Genomic_DNA"/>
</dbReference>
<evidence type="ECO:0000256" key="9">
    <source>
        <dbReference type="SAM" id="MobiDB-lite"/>
    </source>
</evidence>
<evidence type="ECO:0000256" key="1">
    <source>
        <dbReference type="ARBA" id="ARBA00004191"/>
    </source>
</evidence>
<evidence type="ECO:0000259" key="10">
    <source>
        <dbReference type="Pfam" id="PF13325"/>
    </source>
</evidence>
<keyword evidence="4" id="KW-0433">Leucine-rich repeat</keyword>
<dbReference type="InterPro" id="IPR003591">
    <property type="entry name" value="Leu-rich_rpt_typical-subtyp"/>
</dbReference>
<keyword evidence="6" id="KW-0677">Repeat</keyword>
<comment type="similarity">
    <text evidence="8">Belongs to the polygalacturonase-inhibiting protein family.</text>
</comment>
<dbReference type="Pfam" id="PF13325">
    <property type="entry name" value="MCRS_N"/>
    <property type="match status" value="1"/>
</dbReference>
<keyword evidence="12" id="KW-1185">Reference proteome</keyword>
<evidence type="ECO:0000256" key="7">
    <source>
        <dbReference type="ARBA" id="ARBA00023136"/>
    </source>
</evidence>
<dbReference type="SUPFAM" id="SSF52058">
    <property type="entry name" value="L domain-like"/>
    <property type="match status" value="1"/>
</dbReference>
<keyword evidence="5" id="KW-0732">Signal</keyword>
<dbReference type="Proteomes" id="UP001164929">
    <property type="component" value="Chromosome 5"/>
</dbReference>
<keyword evidence="3" id="KW-0134">Cell wall</keyword>
<dbReference type="InterPro" id="IPR001611">
    <property type="entry name" value="Leu-rich_rpt"/>
</dbReference>
<dbReference type="PANTHER" id="PTHR48009:SF12">
    <property type="entry name" value="LEUCINE-RICH REPEAT RECEPTOR-LIKE PROTEIN KINASE PEPR2"/>
    <property type="match status" value="1"/>
</dbReference>
<protein>
    <recommendedName>
        <fullName evidence="10">Microspherule protein N-terminal domain-containing protein</fullName>
    </recommendedName>
</protein>
<keyword evidence="7" id="KW-0472">Membrane</keyword>
<evidence type="ECO:0000256" key="5">
    <source>
        <dbReference type="ARBA" id="ARBA00022729"/>
    </source>
</evidence>
<feature type="region of interest" description="Disordered" evidence="9">
    <location>
        <begin position="516"/>
        <end position="540"/>
    </location>
</feature>
<evidence type="ECO:0000256" key="2">
    <source>
        <dbReference type="ARBA" id="ARBA00004370"/>
    </source>
</evidence>
<comment type="caution">
    <text evidence="11">The sequence shown here is derived from an EMBL/GenBank/DDBJ whole genome shotgun (WGS) entry which is preliminary data.</text>
</comment>
<dbReference type="GO" id="GO:0016020">
    <property type="term" value="C:membrane"/>
    <property type="evidence" value="ECO:0007669"/>
    <property type="project" value="UniProtKB-SubCell"/>
</dbReference>
<dbReference type="InterPro" id="IPR032675">
    <property type="entry name" value="LRR_dom_sf"/>
</dbReference>
<dbReference type="InterPro" id="IPR025999">
    <property type="entry name" value="MCRS_N"/>
</dbReference>
<comment type="subcellular location">
    <subcellularLocation>
        <location evidence="2">Membrane</location>
    </subcellularLocation>
    <subcellularLocation>
        <location evidence="1">Secreted</location>
        <location evidence="1">Cell wall</location>
    </subcellularLocation>
</comment>
<evidence type="ECO:0000256" key="8">
    <source>
        <dbReference type="ARBA" id="ARBA00038043"/>
    </source>
</evidence>
<dbReference type="InterPro" id="IPR053213">
    <property type="entry name" value="RLP29"/>
</dbReference>
<keyword evidence="3" id="KW-0964">Secreted</keyword>